<feature type="region of interest" description="Disordered" evidence="1">
    <location>
        <begin position="147"/>
        <end position="175"/>
    </location>
</feature>
<proteinExistence type="predicted"/>
<dbReference type="RefSeq" id="WP_053592470.1">
    <property type="nucleotide sequence ID" value="NZ_CP067341.1"/>
</dbReference>
<dbReference type="Proteomes" id="UP000596049">
    <property type="component" value="Chromosome"/>
</dbReference>
<name>A0ABX7ANZ5_9BACI</name>
<dbReference type="EMBL" id="CP067341">
    <property type="protein sequence ID" value="QQP11668.1"/>
    <property type="molecule type" value="Genomic_DNA"/>
</dbReference>
<reference evidence="2 3" key="1">
    <citation type="submission" date="2020-01" db="EMBL/GenBank/DDBJ databases">
        <authorList>
            <person name="Liu G."/>
            <person name="Liu B."/>
        </authorList>
    </citation>
    <scope>NUCLEOTIDE SEQUENCE [LARGE SCALE GENOMIC DNA]</scope>
    <source>
        <strain evidence="2 3">FJAT-51161</strain>
    </source>
</reference>
<feature type="compositionally biased region" description="Polar residues" evidence="1">
    <location>
        <begin position="164"/>
        <end position="175"/>
    </location>
</feature>
<organism evidence="2 3">
    <name type="scientific">Lysinibacillus agricola</name>
    <dbReference type="NCBI Taxonomy" id="2590012"/>
    <lineage>
        <taxon>Bacteria</taxon>
        <taxon>Bacillati</taxon>
        <taxon>Bacillota</taxon>
        <taxon>Bacilli</taxon>
        <taxon>Bacillales</taxon>
        <taxon>Bacillaceae</taxon>
        <taxon>Lysinibacillus</taxon>
    </lineage>
</organism>
<keyword evidence="3" id="KW-1185">Reference proteome</keyword>
<evidence type="ECO:0000256" key="1">
    <source>
        <dbReference type="SAM" id="MobiDB-lite"/>
    </source>
</evidence>
<sequence>MKIQKGQVIEELAYEANPGAGAIEFMSELIEQYLDEYHDEEMLIRDIEEDKPEIFAEKRVRRCCACGHYFRDKSQNNSAVTCSDNCRSKKNVYLRNIKRREQKQAEGTSHLSRDMYFNDEHGFWTDEQAMIQSDQRHIVNTSDFEKTVARSQRRQQIGGKKRVTSQNIDDIQSTTTSRSREFWGTTWATAYDDKK</sequence>
<accession>A0ABX7ANZ5</accession>
<evidence type="ECO:0000313" key="3">
    <source>
        <dbReference type="Proteomes" id="UP000596049"/>
    </source>
</evidence>
<gene>
    <name evidence="2" type="ORF">FJQ98_21160</name>
</gene>
<evidence type="ECO:0000313" key="2">
    <source>
        <dbReference type="EMBL" id="QQP11668.1"/>
    </source>
</evidence>
<protein>
    <submittedName>
        <fullName evidence="2">Uncharacterized protein</fullName>
    </submittedName>
</protein>